<dbReference type="PROSITE" id="PS51833">
    <property type="entry name" value="HDOD"/>
    <property type="match status" value="1"/>
</dbReference>
<dbReference type="AlphaFoldDB" id="A0A1I7HB38"/>
<dbReference type="InterPro" id="IPR014408">
    <property type="entry name" value="dGMP_Pdiesterase_EAL/HD-GYP"/>
</dbReference>
<reference evidence="2 3" key="1">
    <citation type="submission" date="2016-10" db="EMBL/GenBank/DDBJ databases">
        <authorList>
            <person name="de Groot N.N."/>
        </authorList>
    </citation>
    <scope>NUCLEOTIDE SEQUENCE [LARGE SCALE GENOMIC DNA]</scope>
    <source>
        <strain evidence="2 3">Nm24</strain>
    </source>
</reference>
<evidence type="ECO:0000313" key="2">
    <source>
        <dbReference type="EMBL" id="SFU57726.1"/>
    </source>
</evidence>
<accession>A0A1I7HB38</accession>
<dbReference type="Gene3D" id="1.10.3210.10">
    <property type="entry name" value="Hypothetical protein af1432"/>
    <property type="match status" value="1"/>
</dbReference>
<protein>
    <submittedName>
        <fullName evidence="2">EAL and modified HD-GYP domain-containing signal transduction protein</fullName>
    </submittedName>
</protein>
<dbReference type="SUPFAM" id="SSF141868">
    <property type="entry name" value="EAL domain-like"/>
    <property type="match status" value="1"/>
</dbReference>
<evidence type="ECO:0000313" key="3">
    <source>
        <dbReference type="Proteomes" id="UP000183926"/>
    </source>
</evidence>
<feature type="domain" description="HDOD" evidence="1">
    <location>
        <begin position="201"/>
        <end position="392"/>
    </location>
</feature>
<dbReference type="PANTHER" id="PTHR33525:SF4">
    <property type="entry name" value="CYCLIC DI-GMP PHOSPHODIESTERASE CDGJ"/>
    <property type="match status" value="1"/>
</dbReference>
<sequence>MENAFLGKQPILDRNQNLIAYELLFRAARDNNQAEVSDGFHASANVVVNAYGYLGIQQVLGNLRGFININHELLLDDAVLLLPGKHVVLELLETIPATSEVVQRCAELREMGYHLALDDVTCIDDRTELLLPFVNVIKVDVLALTDAEISQLVQKLKAWPVILLAEKVDSPERARICMDLGFEMFQGYFFAKPVVISGSKIESSSLSLLRLLSLVMRDAEIDEIERLFKHEPDLSYSLLRVVNSVAVALPQKIGSIRQAVIAMGYRPLRRWIQLLLYAADPAGKLTNTNALMQTAAIRGRLMELIAAIDRPHDKNYQDRAFMTGIMSLLDTLFNMDIQQIVNKLEMPDEVIRALLHREGRLGCKLKLIEARENKDIEQVESAMAGLEFLDQTSLAKVELDALDWANHIH</sequence>
<dbReference type="SUPFAM" id="SSF109604">
    <property type="entry name" value="HD-domain/PDEase-like"/>
    <property type="match status" value="1"/>
</dbReference>
<dbReference type="InterPro" id="IPR052340">
    <property type="entry name" value="RNase_Y/CdgJ"/>
</dbReference>
<dbReference type="Pfam" id="PF00563">
    <property type="entry name" value="EAL"/>
    <property type="match status" value="1"/>
</dbReference>
<dbReference type="InterPro" id="IPR001633">
    <property type="entry name" value="EAL_dom"/>
</dbReference>
<proteinExistence type="predicted"/>
<dbReference type="SMART" id="SM00052">
    <property type="entry name" value="EAL"/>
    <property type="match status" value="1"/>
</dbReference>
<dbReference type="Proteomes" id="UP000183926">
    <property type="component" value="Unassembled WGS sequence"/>
</dbReference>
<gene>
    <name evidence="2" type="ORF">SAMN05216339_104191</name>
</gene>
<dbReference type="InterPro" id="IPR013976">
    <property type="entry name" value="HDOD"/>
</dbReference>
<dbReference type="OrthoDB" id="9804751at2"/>
<name>A0A1I7HB38_9PROT</name>
<organism evidence="2 3">
    <name type="scientific">Nitrosomonas eutropha</name>
    <dbReference type="NCBI Taxonomy" id="916"/>
    <lineage>
        <taxon>Bacteria</taxon>
        <taxon>Pseudomonadati</taxon>
        <taxon>Pseudomonadota</taxon>
        <taxon>Betaproteobacteria</taxon>
        <taxon>Nitrosomonadales</taxon>
        <taxon>Nitrosomonadaceae</taxon>
        <taxon>Nitrosomonas</taxon>
    </lineage>
</organism>
<dbReference type="RefSeq" id="WP_074928210.1">
    <property type="nucleotide sequence ID" value="NZ_FPBL01000004.1"/>
</dbReference>
<dbReference type="EMBL" id="FPBL01000004">
    <property type="protein sequence ID" value="SFU57726.1"/>
    <property type="molecule type" value="Genomic_DNA"/>
</dbReference>
<dbReference type="Gene3D" id="3.20.20.450">
    <property type="entry name" value="EAL domain"/>
    <property type="match status" value="1"/>
</dbReference>
<dbReference type="PANTHER" id="PTHR33525">
    <property type="match status" value="1"/>
</dbReference>
<dbReference type="InterPro" id="IPR035919">
    <property type="entry name" value="EAL_sf"/>
</dbReference>
<dbReference type="PIRSF" id="PIRSF003180">
    <property type="entry name" value="DiGMPpdiest_YuxH"/>
    <property type="match status" value="1"/>
</dbReference>
<dbReference type="Pfam" id="PF08668">
    <property type="entry name" value="HDOD"/>
    <property type="match status" value="1"/>
</dbReference>
<evidence type="ECO:0000259" key="1">
    <source>
        <dbReference type="PROSITE" id="PS51833"/>
    </source>
</evidence>